<evidence type="ECO:0000256" key="1">
    <source>
        <dbReference type="SAM" id="MobiDB-lite"/>
    </source>
</evidence>
<keyword evidence="4" id="KW-1185">Reference proteome</keyword>
<evidence type="ECO:0000313" key="4">
    <source>
        <dbReference type="Proteomes" id="UP000006727"/>
    </source>
</evidence>
<dbReference type="EnsemblPlants" id="Pp3c9_8750V3.2">
    <property type="protein sequence ID" value="Pp3c9_8750V3.2"/>
    <property type="gene ID" value="Pp3c9_8750"/>
</dbReference>
<gene>
    <name evidence="3" type="primary">LOC112286423</name>
    <name evidence="2" type="ORF">PHYPA_012470</name>
</gene>
<sequence>MMASSDAVEAAAYAAKYRKYERDYLRRINHLYFSNNTPDNGEIFESVATIDEFVIKESKEAPLRKFLSSSGLVNKESSVPKVEPMDIDVNAPSTSNKKSQRSTPDGSRKPSRGK</sequence>
<name>A0A2K1K2J5_PHYPA</name>
<dbReference type="EnsemblPlants" id="Pp3c9_8750V3.1">
    <property type="protein sequence ID" value="Pp3c9_8750V3.1"/>
    <property type="gene ID" value="Pp3c9_8750"/>
</dbReference>
<dbReference type="PANTHER" id="PTHR36078">
    <property type="entry name" value="BNACNNG21220D PROTEIN"/>
    <property type="match status" value="1"/>
</dbReference>
<accession>A0A2K1K2J5</accession>
<feature type="compositionally biased region" description="Polar residues" evidence="1">
    <location>
        <begin position="91"/>
        <end position="105"/>
    </location>
</feature>
<dbReference type="RefSeq" id="XP_024384065.1">
    <property type="nucleotide sequence ID" value="XM_024528297.2"/>
</dbReference>
<evidence type="ECO:0000313" key="3">
    <source>
        <dbReference type="EnsemblPlants" id="Pp3c9_8750V3.1"/>
    </source>
</evidence>
<dbReference type="Gramene" id="Pp3c9_8750V3.1">
    <property type="protein sequence ID" value="Pp3c9_8750V3.1"/>
    <property type="gene ID" value="Pp3c9_8750"/>
</dbReference>
<proteinExistence type="predicted"/>
<dbReference type="OMA" id="ISIIRWH"/>
<dbReference type="AlphaFoldDB" id="A0A2K1K2J5"/>
<evidence type="ECO:0000313" key="2">
    <source>
        <dbReference type="EMBL" id="PNR47997.1"/>
    </source>
</evidence>
<reference evidence="2 4" key="1">
    <citation type="journal article" date="2008" name="Science">
        <title>The Physcomitrella genome reveals evolutionary insights into the conquest of land by plants.</title>
        <authorList>
            <person name="Rensing S."/>
            <person name="Lang D."/>
            <person name="Zimmer A."/>
            <person name="Terry A."/>
            <person name="Salamov A."/>
            <person name="Shapiro H."/>
            <person name="Nishiyama T."/>
            <person name="Perroud P.-F."/>
            <person name="Lindquist E."/>
            <person name="Kamisugi Y."/>
            <person name="Tanahashi T."/>
            <person name="Sakakibara K."/>
            <person name="Fujita T."/>
            <person name="Oishi K."/>
            <person name="Shin-I T."/>
            <person name="Kuroki Y."/>
            <person name="Toyoda A."/>
            <person name="Suzuki Y."/>
            <person name="Hashimoto A."/>
            <person name="Yamaguchi K."/>
            <person name="Sugano A."/>
            <person name="Kohara Y."/>
            <person name="Fujiyama A."/>
            <person name="Anterola A."/>
            <person name="Aoki S."/>
            <person name="Ashton N."/>
            <person name="Barbazuk W.B."/>
            <person name="Barker E."/>
            <person name="Bennetzen J."/>
            <person name="Bezanilla M."/>
            <person name="Blankenship R."/>
            <person name="Cho S.H."/>
            <person name="Dutcher S."/>
            <person name="Estelle M."/>
            <person name="Fawcett J.A."/>
            <person name="Gundlach H."/>
            <person name="Hanada K."/>
            <person name="Heyl A."/>
            <person name="Hicks K.A."/>
            <person name="Hugh J."/>
            <person name="Lohr M."/>
            <person name="Mayer K."/>
            <person name="Melkozernov A."/>
            <person name="Murata T."/>
            <person name="Nelson D."/>
            <person name="Pils B."/>
            <person name="Prigge M."/>
            <person name="Reiss B."/>
            <person name="Renner T."/>
            <person name="Rombauts S."/>
            <person name="Rushton P."/>
            <person name="Sanderfoot A."/>
            <person name="Schween G."/>
            <person name="Shiu S.-H."/>
            <person name="Stueber K."/>
            <person name="Theodoulou F.L."/>
            <person name="Tu H."/>
            <person name="Van de Peer Y."/>
            <person name="Verrier P.J."/>
            <person name="Waters E."/>
            <person name="Wood A."/>
            <person name="Yang L."/>
            <person name="Cove D."/>
            <person name="Cuming A."/>
            <person name="Hasebe M."/>
            <person name="Lucas S."/>
            <person name="Mishler D.B."/>
            <person name="Reski R."/>
            <person name="Grigoriev I."/>
            <person name="Quatrano R.S."/>
            <person name="Boore J.L."/>
        </authorList>
    </citation>
    <scope>NUCLEOTIDE SEQUENCE [LARGE SCALE GENOMIC DNA]</scope>
    <source>
        <strain evidence="3 4">cv. Gransden 2004</strain>
    </source>
</reference>
<reference evidence="2 4" key="2">
    <citation type="journal article" date="2018" name="Plant J.">
        <title>The Physcomitrella patens chromosome-scale assembly reveals moss genome structure and evolution.</title>
        <authorList>
            <person name="Lang D."/>
            <person name="Ullrich K.K."/>
            <person name="Murat F."/>
            <person name="Fuchs J."/>
            <person name="Jenkins J."/>
            <person name="Haas F.B."/>
            <person name="Piednoel M."/>
            <person name="Gundlach H."/>
            <person name="Van Bel M."/>
            <person name="Meyberg R."/>
            <person name="Vives C."/>
            <person name="Morata J."/>
            <person name="Symeonidi A."/>
            <person name="Hiss M."/>
            <person name="Muchero W."/>
            <person name="Kamisugi Y."/>
            <person name="Saleh O."/>
            <person name="Blanc G."/>
            <person name="Decker E.L."/>
            <person name="van Gessel N."/>
            <person name="Grimwood J."/>
            <person name="Hayes R.D."/>
            <person name="Graham S.W."/>
            <person name="Gunter L.E."/>
            <person name="McDaniel S.F."/>
            <person name="Hoernstein S.N.W."/>
            <person name="Larsson A."/>
            <person name="Li F.W."/>
            <person name="Perroud P.F."/>
            <person name="Phillips J."/>
            <person name="Ranjan P."/>
            <person name="Rokshar D.S."/>
            <person name="Rothfels C.J."/>
            <person name="Schneider L."/>
            <person name="Shu S."/>
            <person name="Stevenson D.W."/>
            <person name="Thummler F."/>
            <person name="Tillich M."/>
            <person name="Villarreal Aguilar J.C."/>
            <person name="Widiez T."/>
            <person name="Wong G.K."/>
            <person name="Wymore A."/>
            <person name="Zhang Y."/>
            <person name="Zimmer A.D."/>
            <person name="Quatrano R.S."/>
            <person name="Mayer K.F.X."/>
            <person name="Goodstein D."/>
            <person name="Casacuberta J.M."/>
            <person name="Vandepoele K."/>
            <person name="Reski R."/>
            <person name="Cuming A.C."/>
            <person name="Tuskan G.A."/>
            <person name="Maumus F."/>
            <person name="Salse J."/>
            <person name="Schmutz J."/>
            <person name="Rensing S.A."/>
        </authorList>
    </citation>
    <scope>NUCLEOTIDE SEQUENCE [LARGE SCALE GENOMIC DNA]</scope>
    <source>
        <strain evidence="3 4">cv. Gransden 2004</strain>
    </source>
</reference>
<dbReference type="EMBL" id="ABEU02000009">
    <property type="protein sequence ID" value="PNR47997.1"/>
    <property type="molecule type" value="Genomic_DNA"/>
</dbReference>
<feature type="region of interest" description="Disordered" evidence="1">
    <location>
        <begin position="73"/>
        <end position="114"/>
    </location>
</feature>
<dbReference type="OrthoDB" id="1669448at2759"/>
<dbReference type="PANTHER" id="PTHR36078:SF2">
    <property type="entry name" value="OS09G0473966 PROTEIN"/>
    <property type="match status" value="1"/>
</dbReference>
<organism evidence="2">
    <name type="scientific">Physcomitrium patens</name>
    <name type="common">Spreading-leaved earth moss</name>
    <name type="synonym">Physcomitrella patens</name>
    <dbReference type="NCBI Taxonomy" id="3218"/>
    <lineage>
        <taxon>Eukaryota</taxon>
        <taxon>Viridiplantae</taxon>
        <taxon>Streptophyta</taxon>
        <taxon>Embryophyta</taxon>
        <taxon>Bryophyta</taxon>
        <taxon>Bryophytina</taxon>
        <taxon>Bryopsida</taxon>
        <taxon>Funariidae</taxon>
        <taxon>Funariales</taxon>
        <taxon>Funariaceae</taxon>
        <taxon>Physcomitrium</taxon>
    </lineage>
</organism>
<reference evidence="3" key="3">
    <citation type="submission" date="2020-12" db="UniProtKB">
        <authorList>
            <consortium name="EnsemblPlants"/>
        </authorList>
    </citation>
    <scope>IDENTIFICATION</scope>
</reference>
<protein>
    <submittedName>
        <fullName evidence="2 3">Uncharacterized protein</fullName>
    </submittedName>
</protein>
<dbReference type="PaxDb" id="3218-PP1S24_171V6.1"/>
<dbReference type="GeneID" id="112286423"/>
<dbReference type="Gramene" id="Pp3c9_8750V3.2">
    <property type="protein sequence ID" value="Pp3c9_8750V3.2"/>
    <property type="gene ID" value="Pp3c9_8750"/>
</dbReference>
<dbReference type="Proteomes" id="UP000006727">
    <property type="component" value="Chromosome 9"/>
</dbReference>